<dbReference type="EMBL" id="CP032331">
    <property type="protein sequence ID" value="QCO04873.1"/>
    <property type="molecule type" value="Genomic_DNA"/>
</dbReference>
<dbReference type="AlphaFoldDB" id="A0A4D8Q674"/>
<accession>A0A4D8Q674</accession>
<evidence type="ECO:0000313" key="2">
    <source>
        <dbReference type="Proteomes" id="UP000298596"/>
    </source>
</evidence>
<sequence>MMSAYSRYLDHPLSRGYREPPPTDYVGAGELPPEEMEVRLALAAWAEANREYNRLGVFDRLFGTAAERKARAAAVRATEILTETAGRTPEHVAALSRFVSVIPKDHGARQALAPLIARVGA</sequence>
<gene>
    <name evidence="1" type="ORF">D3867_23740</name>
</gene>
<name>A0A4D8Q674_AZOBR</name>
<dbReference type="Proteomes" id="UP000298596">
    <property type="component" value="Plasmid p1"/>
</dbReference>
<geneLocation type="plasmid" evidence="1">
    <name>p1</name>
</geneLocation>
<keyword evidence="1" id="KW-0614">Plasmid</keyword>
<reference evidence="1 2" key="1">
    <citation type="submission" date="2018-09" db="EMBL/GenBank/DDBJ databases">
        <title>Whole genome based analysis of evolution and adaptive divergence in Indian and Brazilian strains of Azospirillum brasilense.</title>
        <authorList>
            <person name="Singh C."/>
            <person name="Tripathi A.K."/>
        </authorList>
    </citation>
    <scope>NUCLEOTIDE SEQUENCE [LARGE SCALE GENOMIC DNA]</scope>
    <source>
        <strain evidence="1 2">MTCC4036</strain>
        <plasmid evidence="1 2">p1</plasmid>
    </source>
</reference>
<organism evidence="1 2">
    <name type="scientific">Azospirillum brasilense</name>
    <dbReference type="NCBI Taxonomy" id="192"/>
    <lineage>
        <taxon>Bacteria</taxon>
        <taxon>Pseudomonadati</taxon>
        <taxon>Pseudomonadota</taxon>
        <taxon>Alphaproteobacteria</taxon>
        <taxon>Rhodospirillales</taxon>
        <taxon>Azospirillaceae</taxon>
        <taxon>Azospirillum</taxon>
    </lineage>
</organism>
<evidence type="ECO:0000313" key="1">
    <source>
        <dbReference type="EMBL" id="QCO04873.1"/>
    </source>
</evidence>
<proteinExistence type="predicted"/>
<protein>
    <submittedName>
        <fullName evidence="1">Uncharacterized protein</fullName>
    </submittedName>
</protein>